<gene>
    <name evidence="1" type="ORF">MAR_005361</name>
</gene>
<organism evidence="1 2">
    <name type="scientific">Mya arenaria</name>
    <name type="common">Soft-shell clam</name>
    <dbReference type="NCBI Taxonomy" id="6604"/>
    <lineage>
        <taxon>Eukaryota</taxon>
        <taxon>Metazoa</taxon>
        <taxon>Spiralia</taxon>
        <taxon>Lophotrochozoa</taxon>
        <taxon>Mollusca</taxon>
        <taxon>Bivalvia</taxon>
        <taxon>Autobranchia</taxon>
        <taxon>Heteroconchia</taxon>
        <taxon>Euheterodonta</taxon>
        <taxon>Imparidentia</taxon>
        <taxon>Neoheterodontei</taxon>
        <taxon>Myida</taxon>
        <taxon>Myoidea</taxon>
        <taxon>Myidae</taxon>
        <taxon>Mya</taxon>
    </lineage>
</organism>
<keyword evidence="2" id="KW-1185">Reference proteome</keyword>
<dbReference type="EMBL" id="CP111020">
    <property type="protein sequence ID" value="WAR15256.1"/>
    <property type="molecule type" value="Genomic_DNA"/>
</dbReference>
<accession>A0ABY7F2J4</accession>
<evidence type="ECO:0000313" key="2">
    <source>
        <dbReference type="Proteomes" id="UP001164746"/>
    </source>
</evidence>
<protein>
    <submittedName>
        <fullName evidence="1">Uncharacterized protein</fullName>
    </submittedName>
</protein>
<name>A0ABY7F2J4_MYAAR</name>
<dbReference type="Proteomes" id="UP001164746">
    <property type="component" value="Chromosome 9"/>
</dbReference>
<sequence length="132" mass="14009">AKSRWPKRVAGLRLLATSAKLEFASGSVSLRLAGRLSFTAEDATHVDTMFSAAVNVTVPIQVKFEDGNLSPRIANISGDVTIDQSHIGKVMTGIGIEADLCEKGTSGCSYTARSSWVGDHLDGKLTITDTIE</sequence>
<proteinExistence type="predicted"/>
<reference evidence="1" key="1">
    <citation type="submission" date="2022-11" db="EMBL/GenBank/DDBJ databases">
        <title>Centuries of genome instability and evolution in soft-shell clam transmissible cancer (bioRxiv).</title>
        <authorList>
            <person name="Hart S.F.M."/>
            <person name="Yonemitsu M.A."/>
            <person name="Giersch R.M."/>
            <person name="Beal B.F."/>
            <person name="Arriagada G."/>
            <person name="Davis B.W."/>
            <person name="Ostrander E.A."/>
            <person name="Goff S.P."/>
            <person name="Metzger M.J."/>
        </authorList>
    </citation>
    <scope>NUCLEOTIDE SEQUENCE</scope>
    <source>
        <strain evidence="1">MELC-2E11</strain>
        <tissue evidence="1">Siphon/mantle</tissue>
    </source>
</reference>
<evidence type="ECO:0000313" key="1">
    <source>
        <dbReference type="EMBL" id="WAR15256.1"/>
    </source>
</evidence>
<feature type="non-terminal residue" evidence="1">
    <location>
        <position position="1"/>
    </location>
</feature>